<organism evidence="3 4">
    <name type="scientific">Paramuricea clavata</name>
    <name type="common">Red gorgonian</name>
    <name type="synonym">Violescent sea-whip</name>
    <dbReference type="NCBI Taxonomy" id="317549"/>
    <lineage>
        <taxon>Eukaryota</taxon>
        <taxon>Metazoa</taxon>
        <taxon>Cnidaria</taxon>
        <taxon>Anthozoa</taxon>
        <taxon>Octocorallia</taxon>
        <taxon>Malacalcyonacea</taxon>
        <taxon>Plexauridae</taxon>
        <taxon>Paramuricea</taxon>
    </lineage>
</organism>
<feature type="compositionally biased region" description="Basic and acidic residues" evidence="1">
    <location>
        <begin position="27"/>
        <end position="49"/>
    </location>
</feature>
<name>A0A6S7JCN0_PARCT</name>
<dbReference type="Pfam" id="PF20865">
    <property type="entry name" value="FAM186A-B_C"/>
    <property type="match status" value="1"/>
</dbReference>
<evidence type="ECO:0000256" key="1">
    <source>
        <dbReference type="SAM" id="MobiDB-lite"/>
    </source>
</evidence>
<sequence length="308" mass="36124">MMERSKELTRQNHILNREVTFLTKELQDETSAKETQRQEMEKENSEMKSKIGQQASIIATLEADNARIVNEQKLHLKKSDMMRNIKLLNDALAAKKLPEEKHMVAMTMIEKTLEVTGARLACLVRKYILHKSWKKICEAMKEHNKSLKKRPRKVEIYLQKMEQRIAEEKKKLVERKAEVLQKKTEMYMHFKLMCNELNKEHGVHLIRPHVQKVHSSPSVSKILPDQESIIHKKRQDHLKKMLSRRIGNLGSLSGGVKGFKFFVPEETDTTSWQFPAIETTQSSIVTPKILDMDMKKARESYQRDKYFQ</sequence>
<dbReference type="InterPro" id="IPR049146">
    <property type="entry name" value="FAM186A_B_C"/>
</dbReference>
<proteinExistence type="predicted"/>
<feature type="region of interest" description="Disordered" evidence="1">
    <location>
        <begin position="27"/>
        <end position="51"/>
    </location>
</feature>
<protein>
    <recommendedName>
        <fullName evidence="2">FAM186A/B C-terminal domain-containing protein</fullName>
    </recommendedName>
</protein>
<dbReference type="AlphaFoldDB" id="A0A6S7JCN0"/>
<accession>A0A6S7JCN0</accession>
<evidence type="ECO:0000259" key="2">
    <source>
        <dbReference type="Pfam" id="PF20865"/>
    </source>
</evidence>
<reference evidence="3" key="1">
    <citation type="submission" date="2020-04" db="EMBL/GenBank/DDBJ databases">
        <authorList>
            <person name="Alioto T."/>
            <person name="Alioto T."/>
            <person name="Gomez Garrido J."/>
        </authorList>
    </citation>
    <scope>NUCLEOTIDE SEQUENCE</scope>
    <source>
        <strain evidence="3">A484AB</strain>
    </source>
</reference>
<comment type="caution">
    <text evidence="3">The sequence shown here is derived from an EMBL/GenBank/DDBJ whole genome shotgun (WGS) entry which is preliminary data.</text>
</comment>
<feature type="domain" description="FAM186A/B C-terminal" evidence="2">
    <location>
        <begin position="74"/>
        <end position="238"/>
    </location>
</feature>
<dbReference type="EMBL" id="CACRXK020014371">
    <property type="protein sequence ID" value="CAB4026730.1"/>
    <property type="molecule type" value="Genomic_DNA"/>
</dbReference>
<evidence type="ECO:0000313" key="4">
    <source>
        <dbReference type="Proteomes" id="UP001152795"/>
    </source>
</evidence>
<evidence type="ECO:0000313" key="3">
    <source>
        <dbReference type="EMBL" id="CAB4026730.1"/>
    </source>
</evidence>
<gene>
    <name evidence="3" type="ORF">PACLA_8A008621</name>
</gene>
<dbReference type="Proteomes" id="UP001152795">
    <property type="component" value="Unassembled WGS sequence"/>
</dbReference>
<keyword evidence="4" id="KW-1185">Reference proteome</keyword>